<dbReference type="NCBIfam" id="TIGR00229">
    <property type="entry name" value="sensory_box"/>
    <property type="match status" value="1"/>
</dbReference>
<dbReference type="InterPro" id="IPR029787">
    <property type="entry name" value="Nucleotide_cyclase"/>
</dbReference>
<dbReference type="PANTHER" id="PTHR44757:SF2">
    <property type="entry name" value="BIOFILM ARCHITECTURE MAINTENANCE PROTEIN MBAA"/>
    <property type="match status" value="1"/>
</dbReference>
<feature type="transmembrane region" description="Helical" evidence="1">
    <location>
        <begin position="21"/>
        <end position="43"/>
    </location>
</feature>
<dbReference type="SUPFAM" id="SSF55073">
    <property type="entry name" value="Nucleotide cyclase"/>
    <property type="match status" value="1"/>
</dbReference>
<reference evidence="5 6" key="1">
    <citation type="submission" date="2018-05" db="EMBL/GenBank/DDBJ databases">
        <title>Abyssibacter profundi OUC007T gen. nov., sp. nov, a marine bacterium isolated from seawater of the Mariana Trench.</title>
        <authorList>
            <person name="Zhou S."/>
        </authorList>
    </citation>
    <scope>NUCLEOTIDE SEQUENCE [LARGE SCALE GENOMIC DNA]</scope>
    <source>
        <strain evidence="5 6">OUC007</strain>
    </source>
</reference>
<keyword evidence="1" id="KW-1133">Transmembrane helix</keyword>
<organism evidence="5 6">
    <name type="scientific">Abyssibacter profundi</name>
    <dbReference type="NCBI Taxonomy" id="2182787"/>
    <lineage>
        <taxon>Bacteria</taxon>
        <taxon>Pseudomonadati</taxon>
        <taxon>Pseudomonadota</taxon>
        <taxon>Gammaproteobacteria</taxon>
        <taxon>Chromatiales</taxon>
        <taxon>Oceanococcaceae</taxon>
        <taxon>Abyssibacter</taxon>
    </lineage>
</organism>
<dbReference type="EMBL" id="QEQK01000002">
    <property type="protein sequence ID" value="PWN57391.1"/>
    <property type="molecule type" value="Genomic_DNA"/>
</dbReference>
<keyword evidence="6" id="KW-1185">Reference proteome</keyword>
<evidence type="ECO:0000259" key="4">
    <source>
        <dbReference type="PROSITE" id="PS50887"/>
    </source>
</evidence>
<dbReference type="Pfam" id="PF00563">
    <property type="entry name" value="EAL"/>
    <property type="match status" value="1"/>
</dbReference>
<feature type="domain" description="GGDEF" evidence="4">
    <location>
        <begin position="643"/>
        <end position="776"/>
    </location>
</feature>
<evidence type="ECO:0000313" key="5">
    <source>
        <dbReference type="EMBL" id="PWN57391.1"/>
    </source>
</evidence>
<evidence type="ECO:0000313" key="6">
    <source>
        <dbReference type="Proteomes" id="UP000251800"/>
    </source>
</evidence>
<dbReference type="InterPro" id="IPR001633">
    <property type="entry name" value="EAL_dom"/>
</dbReference>
<evidence type="ECO:0008006" key="7">
    <source>
        <dbReference type="Google" id="ProtNLM"/>
    </source>
</evidence>
<dbReference type="Gene3D" id="3.30.70.270">
    <property type="match status" value="1"/>
</dbReference>
<dbReference type="InterPro" id="IPR035919">
    <property type="entry name" value="EAL_sf"/>
</dbReference>
<gene>
    <name evidence="5" type="ORF">DEH80_02545</name>
</gene>
<feature type="domain" description="EAL" evidence="3">
    <location>
        <begin position="787"/>
        <end position="1040"/>
    </location>
</feature>
<dbReference type="InterPro" id="IPR000160">
    <property type="entry name" value="GGDEF_dom"/>
</dbReference>
<dbReference type="SMART" id="SM00267">
    <property type="entry name" value="GGDEF"/>
    <property type="match status" value="1"/>
</dbReference>
<dbReference type="CDD" id="cd00130">
    <property type="entry name" value="PAS"/>
    <property type="match status" value="1"/>
</dbReference>
<dbReference type="PROSITE" id="PS50112">
    <property type="entry name" value="PAS"/>
    <property type="match status" value="1"/>
</dbReference>
<proteinExistence type="predicted"/>
<dbReference type="CDD" id="cd01948">
    <property type="entry name" value="EAL"/>
    <property type="match status" value="1"/>
</dbReference>
<dbReference type="InterPro" id="IPR000014">
    <property type="entry name" value="PAS"/>
</dbReference>
<dbReference type="InterPro" id="IPR052155">
    <property type="entry name" value="Biofilm_reg_signaling"/>
</dbReference>
<dbReference type="CDD" id="cd01949">
    <property type="entry name" value="GGDEF"/>
    <property type="match status" value="1"/>
</dbReference>
<dbReference type="Pfam" id="PF00990">
    <property type="entry name" value="GGDEF"/>
    <property type="match status" value="1"/>
</dbReference>
<keyword evidence="1" id="KW-0472">Membrane</keyword>
<dbReference type="SMART" id="SM00091">
    <property type="entry name" value="PAS"/>
    <property type="match status" value="1"/>
</dbReference>
<dbReference type="Gene3D" id="3.20.20.450">
    <property type="entry name" value="EAL domain"/>
    <property type="match status" value="1"/>
</dbReference>
<dbReference type="PROSITE" id="PS50887">
    <property type="entry name" value="GGDEF"/>
    <property type="match status" value="1"/>
</dbReference>
<dbReference type="SUPFAM" id="SSF55785">
    <property type="entry name" value="PYP-like sensor domain (PAS domain)"/>
    <property type="match status" value="1"/>
</dbReference>
<dbReference type="PROSITE" id="PS50883">
    <property type="entry name" value="EAL"/>
    <property type="match status" value="1"/>
</dbReference>
<evidence type="ECO:0000259" key="3">
    <source>
        <dbReference type="PROSITE" id="PS50883"/>
    </source>
</evidence>
<dbReference type="PROSITE" id="PS51257">
    <property type="entry name" value="PROKAR_LIPOPROTEIN"/>
    <property type="match status" value="1"/>
</dbReference>
<dbReference type="InterPro" id="IPR035965">
    <property type="entry name" value="PAS-like_dom_sf"/>
</dbReference>
<feature type="transmembrane region" description="Helical" evidence="1">
    <location>
        <begin position="376"/>
        <end position="400"/>
    </location>
</feature>
<dbReference type="SUPFAM" id="SSF141868">
    <property type="entry name" value="EAL domain-like"/>
    <property type="match status" value="1"/>
</dbReference>
<dbReference type="Gene3D" id="6.10.340.10">
    <property type="match status" value="1"/>
</dbReference>
<comment type="caution">
    <text evidence="5">The sequence shown here is derived from an EMBL/GenBank/DDBJ whole genome shotgun (WGS) entry which is preliminary data.</text>
</comment>
<dbReference type="PANTHER" id="PTHR44757">
    <property type="entry name" value="DIGUANYLATE CYCLASE DGCP"/>
    <property type="match status" value="1"/>
</dbReference>
<dbReference type="AlphaFoldDB" id="A0A363UPJ5"/>
<dbReference type="Pfam" id="PF13426">
    <property type="entry name" value="PAS_9"/>
    <property type="match status" value="1"/>
</dbReference>
<dbReference type="NCBIfam" id="TIGR00254">
    <property type="entry name" value="GGDEF"/>
    <property type="match status" value="1"/>
</dbReference>
<evidence type="ECO:0000259" key="2">
    <source>
        <dbReference type="PROSITE" id="PS50112"/>
    </source>
</evidence>
<dbReference type="InterPro" id="IPR043128">
    <property type="entry name" value="Rev_trsase/Diguanyl_cyclase"/>
</dbReference>
<accession>A0A363UPJ5</accession>
<dbReference type="Proteomes" id="UP000251800">
    <property type="component" value="Unassembled WGS sequence"/>
</dbReference>
<keyword evidence="1" id="KW-0812">Transmembrane</keyword>
<evidence type="ECO:0000256" key="1">
    <source>
        <dbReference type="SAM" id="Phobius"/>
    </source>
</evidence>
<protein>
    <recommendedName>
        <fullName evidence="7">Sensor domain-containing diguanylate cyclase</fullName>
    </recommendedName>
</protein>
<name>A0A363UPJ5_9GAMM</name>
<dbReference type="SMART" id="SM00052">
    <property type="entry name" value="EAL"/>
    <property type="match status" value="1"/>
</dbReference>
<dbReference type="OrthoDB" id="9787514at2"/>
<dbReference type="Gene3D" id="3.30.450.20">
    <property type="entry name" value="PAS domain"/>
    <property type="match status" value="2"/>
</dbReference>
<feature type="domain" description="PAS" evidence="2">
    <location>
        <begin position="482"/>
        <end position="555"/>
    </location>
</feature>
<sequence>MAKVTSDSIRTRARHPWWTGLQFQLVAVACLLLVALVCAAVWLSEELVGSELVAEAEDAARARAAATATGLTRQLSDAARISEPLAVAVQNGRPASEPLAALGQGLLERAYRRTNGLVVGLGLWPAAGVLTPGRERDGYHWIASDAGIARRDDFNQPDRITYQQELWFTLARYARPGQCAWTGRRTDLLLQRPVVTCVQPLGQGERFAGAVTVDYAVSRLGDMLQSALATNRGYALLVDASGRLLAATDAIDTLTTGAANLAELSQQAPGLSPLALAIHRAEEARVRQSIDLDRYQATDVSALRDATRDLGRAESESLLAVQWTRDQVATDWQRLALPKDPELGADSIARFAPLGTTGWRLIVAESASQELAGANYIVTQTLVVTVGLVIIAMVLLIGLIRLRVLNPMRRIVAALQRTDSLEEALSVSLDESDRNEVGELAAWLNQRSRLLGEIAQQAQAVNTQLVLEVGERKSAVENLAITRERAEMTLKCIADGVITTNREGEIDYLNPVAETLVGRSNQEVRGWSITRVLKLTHANGTAYDEDIVDRALVGGQRLRLADMVLQDASGNRQGVALTIAPVRGRGSEVLGAVVAIHERNESGPTEVKQSVDLSRDALTGLFSRSAFDDDISGLIEEQATEGGRHAVMLIDIDQMRRINAAHGEQAGSELLRHLAHLFTGEISRAGRVYRLGGDKLLVLLRDATLDAAEAQAEVLRRAANRNPFRWEGQNVAAEFSIGLVKVDPGAGTSMELLRRAESAVQSAKAVGGNVIRRYRVEERQTDASNSDAVWVDRLRTGLDQGLFHLMSQTIAPLAHGLASGVEVHVSLEDEEGFWAAPSAFMPAAVRAGLASEIDRYVLHQLLEHVSDQAALDGDQFFAINLSTASLRDPKFLDFVLQEFDAAALPASRVCFEIDESAAIRHRVETHELLSALRPIGCRFVLDNFHSGMDGAELLKALRFDFVKLDQSLSHRAAGERVDRVALEAVIRVLRELKAKVIAGKVDNPAARTPLTELGVDYIQGFIVGRPAPLLFELQTQQAASQSTGTHS</sequence>